<dbReference type="SUPFAM" id="SSF50630">
    <property type="entry name" value="Acid proteases"/>
    <property type="match status" value="1"/>
</dbReference>
<dbReference type="Proteomes" id="UP000257109">
    <property type="component" value="Unassembled WGS sequence"/>
</dbReference>
<comment type="caution">
    <text evidence="3">The sequence shown here is derived from an EMBL/GenBank/DDBJ whole genome shotgun (WGS) entry which is preliminary data.</text>
</comment>
<evidence type="ECO:0000313" key="3">
    <source>
        <dbReference type="EMBL" id="RDY00448.1"/>
    </source>
</evidence>
<evidence type="ECO:0000313" key="4">
    <source>
        <dbReference type="Proteomes" id="UP000257109"/>
    </source>
</evidence>
<keyword evidence="4" id="KW-1185">Reference proteome</keyword>
<feature type="domain" description="Peptidase A2" evidence="2">
    <location>
        <begin position="1"/>
        <end position="78"/>
    </location>
</feature>
<proteinExistence type="predicted"/>
<dbReference type="AlphaFoldDB" id="A0A371HCE1"/>
<evidence type="ECO:0000259" key="2">
    <source>
        <dbReference type="PROSITE" id="PS50175"/>
    </source>
</evidence>
<dbReference type="Pfam" id="PF00077">
    <property type="entry name" value="RVP"/>
    <property type="match status" value="1"/>
</dbReference>
<name>A0A371HCE1_MUCPR</name>
<dbReference type="CDD" id="cd00303">
    <property type="entry name" value="retropepsin_like"/>
    <property type="match status" value="1"/>
</dbReference>
<gene>
    <name evidence="3" type="ORF">CR513_16376</name>
</gene>
<evidence type="ECO:0000256" key="1">
    <source>
        <dbReference type="ARBA" id="ARBA00022801"/>
    </source>
</evidence>
<dbReference type="GO" id="GO:0004190">
    <property type="term" value="F:aspartic-type endopeptidase activity"/>
    <property type="evidence" value="ECO:0007669"/>
    <property type="project" value="InterPro"/>
</dbReference>
<accession>A0A371HCE1</accession>
<dbReference type="SUPFAM" id="SSF56672">
    <property type="entry name" value="DNA/RNA polymerases"/>
    <property type="match status" value="1"/>
</dbReference>
<keyword evidence="1" id="KW-0378">Hydrolase</keyword>
<feature type="non-terminal residue" evidence="3">
    <location>
        <position position="1"/>
    </location>
</feature>
<sequence length="157" mass="18101">MIALIDSGADINCIQEGLIPTKYYKKILEGVTSANGSRMHIQYKLPKATICKNQICFNTAFVLVTEKGLIAEKLGKEVCFEFVKPPKTREKKYEVSLPYIENFDENKIPTKARPIQMNKEYLDYCKKEIQEYLEKKLIRPSKSPWSCTGFYVMKASE</sequence>
<feature type="non-terminal residue" evidence="3">
    <location>
        <position position="157"/>
    </location>
</feature>
<dbReference type="OrthoDB" id="1743486at2759"/>
<dbReference type="InterPro" id="IPR021109">
    <property type="entry name" value="Peptidase_aspartic_dom_sf"/>
</dbReference>
<dbReference type="EMBL" id="QJKJ01002996">
    <property type="protein sequence ID" value="RDY00448.1"/>
    <property type="molecule type" value="Genomic_DNA"/>
</dbReference>
<dbReference type="GO" id="GO:0006508">
    <property type="term" value="P:proteolysis"/>
    <property type="evidence" value="ECO:0007669"/>
    <property type="project" value="InterPro"/>
</dbReference>
<dbReference type="InterPro" id="IPR001995">
    <property type="entry name" value="Peptidase_A2_cat"/>
</dbReference>
<dbReference type="InterPro" id="IPR043502">
    <property type="entry name" value="DNA/RNA_pol_sf"/>
</dbReference>
<reference evidence="3" key="1">
    <citation type="submission" date="2018-05" db="EMBL/GenBank/DDBJ databases">
        <title>Draft genome of Mucuna pruriens seed.</title>
        <authorList>
            <person name="Nnadi N.E."/>
            <person name="Vos R."/>
            <person name="Hasami M.H."/>
            <person name="Devisetty U.K."/>
            <person name="Aguiy J.C."/>
        </authorList>
    </citation>
    <scope>NUCLEOTIDE SEQUENCE [LARGE SCALE GENOMIC DNA]</scope>
    <source>
        <strain evidence="3">JCA_2017</strain>
    </source>
</reference>
<protein>
    <recommendedName>
        <fullName evidence="2">Peptidase A2 domain-containing protein</fullName>
    </recommendedName>
</protein>
<organism evidence="3 4">
    <name type="scientific">Mucuna pruriens</name>
    <name type="common">Velvet bean</name>
    <name type="synonym">Dolichos pruriens</name>
    <dbReference type="NCBI Taxonomy" id="157652"/>
    <lineage>
        <taxon>Eukaryota</taxon>
        <taxon>Viridiplantae</taxon>
        <taxon>Streptophyta</taxon>
        <taxon>Embryophyta</taxon>
        <taxon>Tracheophyta</taxon>
        <taxon>Spermatophyta</taxon>
        <taxon>Magnoliopsida</taxon>
        <taxon>eudicotyledons</taxon>
        <taxon>Gunneridae</taxon>
        <taxon>Pentapetalae</taxon>
        <taxon>rosids</taxon>
        <taxon>fabids</taxon>
        <taxon>Fabales</taxon>
        <taxon>Fabaceae</taxon>
        <taxon>Papilionoideae</taxon>
        <taxon>50 kb inversion clade</taxon>
        <taxon>NPAAA clade</taxon>
        <taxon>indigoferoid/millettioid clade</taxon>
        <taxon>Phaseoleae</taxon>
        <taxon>Mucuna</taxon>
    </lineage>
</organism>
<dbReference type="InterPro" id="IPR018061">
    <property type="entry name" value="Retropepsins"/>
</dbReference>
<dbReference type="Gene3D" id="3.10.10.10">
    <property type="entry name" value="HIV Type 1 Reverse Transcriptase, subunit A, domain 1"/>
    <property type="match status" value="1"/>
</dbReference>
<dbReference type="PROSITE" id="PS50175">
    <property type="entry name" value="ASP_PROT_RETROV"/>
    <property type="match status" value="1"/>
</dbReference>